<dbReference type="Proteomes" id="UP000649617">
    <property type="component" value="Unassembled WGS sequence"/>
</dbReference>
<gene>
    <name evidence="7" type="primary">Rlim</name>
    <name evidence="7" type="ORF">SPIL2461_LOCUS12551</name>
</gene>
<sequence length="355" mass="38358">DEETVLVDEEEPDSTAGGRSTPRRRRRRSAGGEDMQIARLLQLEEVAQAGVLPPELLGALPRPCLAGRWRESPMDRALLAAASTGGALAEAVAQSVDRQSARAHSGCRFVVTLAGSTMLCRGCHSDILPGCLMILCKRDLSHRTHPAHPACLALIRGLTRRPSRGHGDVQFDAGLHPAARSSALAAIEQLPADGGSSYPGPHHLSPPAFPDAAFLEAAAFSEEAARHARPTGRRGPRHRLQSELQARLQQGGDFTAEDYELLLQLDETSTSRADRDEEQCLQKSLIAALPLSKVAAGSTIAQCMICLENMEVGAKIRTLPCMHVFHRKCIDRWLSEPGRKPRCPIDQAEVQLAPA</sequence>
<dbReference type="SMART" id="SM00184">
    <property type="entry name" value="RING"/>
    <property type="match status" value="1"/>
</dbReference>
<keyword evidence="1" id="KW-0479">Metal-binding</keyword>
<evidence type="ECO:0000256" key="4">
    <source>
        <dbReference type="PROSITE-ProRule" id="PRU00175"/>
    </source>
</evidence>
<evidence type="ECO:0000256" key="5">
    <source>
        <dbReference type="SAM" id="MobiDB-lite"/>
    </source>
</evidence>
<organism evidence="7 8">
    <name type="scientific">Symbiodinium pilosum</name>
    <name type="common">Dinoflagellate</name>
    <dbReference type="NCBI Taxonomy" id="2952"/>
    <lineage>
        <taxon>Eukaryota</taxon>
        <taxon>Sar</taxon>
        <taxon>Alveolata</taxon>
        <taxon>Dinophyceae</taxon>
        <taxon>Suessiales</taxon>
        <taxon>Symbiodiniaceae</taxon>
        <taxon>Symbiodinium</taxon>
    </lineage>
</organism>
<comment type="caution">
    <text evidence="7">The sequence shown here is derived from an EMBL/GenBank/DDBJ whole genome shotgun (WGS) entry which is preliminary data.</text>
</comment>
<dbReference type="Gene3D" id="3.30.40.10">
    <property type="entry name" value="Zinc/RING finger domain, C3HC4 (zinc finger)"/>
    <property type="match status" value="1"/>
</dbReference>
<dbReference type="AlphaFoldDB" id="A0A812SMH6"/>
<dbReference type="InterPro" id="IPR051834">
    <property type="entry name" value="RING_finger_E3_ligase"/>
</dbReference>
<evidence type="ECO:0000256" key="2">
    <source>
        <dbReference type="ARBA" id="ARBA00022771"/>
    </source>
</evidence>
<evidence type="ECO:0000259" key="6">
    <source>
        <dbReference type="PROSITE" id="PS50089"/>
    </source>
</evidence>
<name>A0A812SMH6_SYMPI</name>
<feature type="region of interest" description="Disordered" evidence="5">
    <location>
        <begin position="1"/>
        <end position="32"/>
    </location>
</feature>
<proteinExistence type="predicted"/>
<dbReference type="OrthoDB" id="447569at2759"/>
<evidence type="ECO:0000256" key="3">
    <source>
        <dbReference type="ARBA" id="ARBA00022833"/>
    </source>
</evidence>
<keyword evidence="2 4" id="KW-0863">Zinc-finger</keyword>
<dbReference type="EMBL" id="CAJNIZ010025980">
    <property type="protein sequence ID" value="CAE7488221.1"/>
    <property type="molecule type" value="Genomic_DNA"/>
</dbReference>
<evidence type="ECO:0000256" key="1">
    <source>
        <dbReference type="ARBA" id="ARBA00022723"/>
    </source>
</evidence>
<dbReference type="InterPro" id="IPR001841">
    <property type="entry name" value="Znf_RING"/>
</dbReference>
<dbReference type="GO" id="GO:0061630">
    <property type="term" value="F:ubiquitin protein ligase activity"/>
    <property type="evidence" value="ECO:0007669"/>
    <property type="project" value="TreeGrafter"/>
</dbReference>
<dbReference type="PANTHER" id="PTHR45931">
    <property type="entry name" value="SI:CH211-59O9.10"/>
    <property type="match status" value="1"/>
</dbReference>
<feature type="domain" description="RING-type" evidence="6">
    <location>
        <begin position="303"/>
        <end position="347"/>
    </location>
</feature>
<evidence type="ECO:0000313" key="8">
    <source>
        <dbReference type="Proteomes" id="UP000649617"/>
    </source>
</evidence>
<reference evidence="7" key="1">
    <citation type="submission" date="2021-02" db="EMBL/GenBank/DDBJ databases">
        <authorList>
            <person name="Dougan E. K."/>
            <person name="Rhodes N."/>
            <person name="Thang M."/>
            <person name="Chan C."/>
        </authorList>
    </citation>
    <scope>NUCLEOTIDE SEQUENCE</scope>
</reference>
<feature type="non-terminal residue" evidence="7">
    <location>
        <position position="1"/>
    </location>
</feature>
<dbReference type="PROSITE" id="PS50089">
    <property type="entry name" value="ZF_RING_2"/>
    <property type="match status" value="1"/>
</dbReference>
<dbReference type="InterPro" id="IPR013083">
    <property type="entry name" value="Znf_RING/FYVE/PHD"/>
</dbReference>
<dbReference type="GO" id="GO:0005634">
    <property type="term" value="C:nucleus"/>
    <property type="evidence" value="ECO:0007669"/>
    <property type="project" value="TreeGrafter"/>
</dbReference>
<dbReference type="GO" id="GO:0008270">
    <property type="term" value="F:zinc ion binding"/>
    <property type="evidence" value="ECO:0007669"/>
    <property type="project" value="UniProtKB-KW"/>
</dbReference>
<keyword evidence="8" id="KW-1185">Reference proteome</keyword>
<dbReference type="PANTHER" id="PTHR45931:SF3">
    <property type="entry name" value="RING ZINC FINGER-CONTAINING PROTEIN"/>
    <property type="match status" value="1"/>
</dbReference>
<accession>A0A812SMH6</accession>
<dbReference type="SUPFAM" id="SSF57850">
    <property type="entry name" value="RING/U-box"/>
    <property type="match status" value="1"/>
</dbReference>
<dbReference type="Pfam" id="PF13639">
    <property type="entry name" value="zf-RING_2"/>
    <property type="match status" value="1"/>
</dbReference>
<evidence type="ECO:0000313" key="7">
    <source>
        <dbReference type="EMBL" id="CAE7488221.1"/>
    </source>
</evidence>
<keyword evidence="3" id="KW-0862">Zinc</keyword>
<feature type="compositionally biased region" description="Acidic residues" evidence="5">
    <location>
        <begin position="1"/>
        <end position="13"/>
    </location>
</feature>
<protein>
    <submittedName>
        <fullName evidence="7">Rlim protein</fullName>
    </submittedName>
</protein>
<dbReference type="GO" id="GO:0006511">
    <property type="term" value="P:ubiquitin-dependent protein catabolic process"/>
    <property type="evidence" value="ECO:0007669"/>
    <property type="project" value="TreeGrafter"/>
</dbReference>